<comment type="catalytic activity">
    <reaction evidence="7">
        <text>L-threonyl-[protein] + ATP = O-phospho-L-threonyl-[protein] + ADP + H(+)</text>
        <dbReference type="Rhea" id="RHEA:46608"/>
        <dbReference type="Rhea" id="RHEA-COMP:11060"/>
        <dbReference type="Rhea" id="RHEA-COMP:11605"/>
        <dbReference type="ChEBI" id="CHEBI:15378"/>
        <dbReference type="ChEBI" id="CHEBI:30013"/>
        <dbReference type="ChEBI" id="CHEBI:30616"/>
        <dbReference type="ChEBI" id="CHEBI:61977"/>
        <dbReference type="ChEBI" id="CHEBI:456216"/>
        <dbReference type="EC" id="2.7.11.1"/>
    </reaction>
</comment>
<evidence type="ECO:0000256" key="9">
    <source>
        <dbReference type="SAM" id="MobiDB-lite"/>
    </source>
</evidence>
<dbReference type="EC" id="2.7.11.1" evidence="1"/>
<dbReference type="CDD" id="cd06577">
    <property type="entry name" value="PASTA_pknB"/>
    <property type="match status" value="4"/>
</dbReference>
<dbReference type="CDD" id="cd14014">
    <property type="entry name" value="STKc_PknB_like"/>
    <property type="match status" value="1"/>
</dbReference>
<dbReference type="Pfam" id="PF03793">
    <property type="entry name" value="PASTA"/>
    <property type="match status" value="4"/>
</dbReference>
<evidence type="ECO:0000313" key="14">
    <source>
        <dbReference type="Proteomes" id="UP001165079"/>
    </source>
</evidence>
<feature type="region of interest" description="Disordered" evidence="9">
    <location>
        <begin position="303"/>
        <end position="324"/>
    </location>
</feature>
<keyword evidence="10" id="KW-0812">Transmembrane</keyword>
<gene>
    <name evidence="13" type="ORF">Afil01_38090</name>
</gene>
<dbReference type="RefSeq" id="WP_285664131.1">
    <property type="nucleotide sequence ID" value="NZ_BSTX01000002.1"/>
</dbReference>
<organism evidence="13 14">
    <name type="scientific">Actinorhabdospora filicis</name>
    <dbReference type="NCBI Taxonomy" id="1785913"/>
    <lineage>
        <taxon>Bacteria</taxon>
        <taxon>Bacillati</taxon>
        <taxon>Actinomycetota</taxon>
        <taxon>Actinomycetes</taxon>
        <taxon>Micromonosporales</taxon>
        <taxon>Micromonosporaceae</taxon>
        <taxon>Actinorhabdospora</taxon>
    </lineage>
</organism>
<dbReference type="PANTHER" id="PTHR43289:SF34">
    <property type="entry name" value="SERINE_THREONINE-PROTEIN KINASE YBDM-RELATED"/>
    <property type="match status" value="1"/>
</dbReference>
<feature type="transmembrane region" description="Helical" evidence="10">
    <location>
        <begin position="332"/>
        <end position="352"/>
    </location>
</feature>
<evidence type="ECO:0000256" key="4">
    <source>
        <dbReference type="ARBA" id="ARBA00022741"/>
    </source>
</evidence>
<dbReference type="PANTHER" id="PTHR43289">
    <property type="entry name" value="MITOGEN-ACTIVATED PROTEIN KINASE KINASE KINASE 20-RELATED"/>
    <property type="match status" value="1"/>
</dbReference>
<evidence type="ECO:0000313" key="13">
    <source>
        <dbReference type="EMBL" id="GLZ79002.1"/>
    </source>
</evidence>
<evidence type="ECO:0000259" key="12">
    <source>
        <dbReference type="PROSITE" id="PS51178"/>
    </source>
</evidence>
<evidence type="ECO:0000256" key="3">
    <source>
        <dbReference type="ARBA" id="ARBA00022679"/>
    </source>
</evidence>
<dbReference type="Proteomes" id="UP001165079">
    <property type="component" value="Unassembled WGS sequence"/>
</dbReference>
<dbReference type="PROSITE" id="PS00108">
    <property type="entry name" value="PROTEIN_KINASE_ST"/>
    <property type="match status" value="1"/>
</dbReference>
<protein>
    <recommendedName>
        <fullName evidence="1">non-specific serine/threonine protein kinase</fullName>
        <ecNumber evidence="1">2.7.11.1</ecNumber>
    </recommendedName>
</protein>
<comment type="catalytic activity">
    <reaction evidence="8">
        <text>L-seryl-[protein] + ATP = O-phospho-L-seryl-[protein] + ADP + H(+)</text>
        <dbReference type="Rhea" id="RHEA:17989"/>
        <dbReference type="Rhea" id="RHEA-COMP:9863"/>
        <dbReference type="Rhea" id="RHEA-COMP:11604"/>
        <dbReference type="ChEBI" id="CHEBI:15378"/>
        <dbReference type="ChEBI" id="CHEBI:29999"/>
        <dbReference type="ChEBI" id="CHEBI:30616"/>
        <dbReference type="ChEBI" id="CHEBI:83421"/>
        <dbReference type="ChEBI" id="CHEBI:456216"/>
        <dbReference type="EC" id="2.7.11.1"/>
    </reaction>
</comment>
<dbReference type="InterPro" id="IPR011009">
    <property type="entry name" value="Kinase-like_dom_sf"/>
</dbReference>
<dbReference type="EMBL" id="BSTX01000002">
    <property type="protein sequence ID" value="GLZ79002.1"/>
    <property type="molecule type" value="Genomic_DNA"/>
</dbReference>
<dbReference type="GO" id="GO:0045717">
    <property type="term" value="P:negative regulation of fatty acid biosynthetic process"/>
    <property type="evidence" value="ECO:0007669"/>
    <property type="project" value="UniProtKB-ARBA"/>
</dbReference>
<dbReference type="PROSITE" id="PS50011">
    <property type="entry name" value="PROTEIN_KINASE_DOM"/>
    <property type="match status" value="1"/>
</dbReference>
<keyword evidence="3" id="KW-0808">Transferase</keyword>
<keyword evidence="4" id="KW-0547">Nucleotide-binding</keyword>
<evidence type="ECO:0000256" key="6">
    <source>
        <dbReference type="ARBA" id="ARBA00022840"/>
    </source>
</evidence>
<keyword evidence="6" id="KW-0067">ATP-binding</keyword>
<keyword evidence="10" id="KW-1133">Transmembrane helix</keyword>
<evidence type="ECO:0000256" key="10">
    <source>
        <dbReference type="SAM" id="Phobius"/>
    </source>
</evidence>
<keyword evidence="14" id="KW-1185">Reference proteome</keyword>
<dbReference type="FunFam" id="1.10.510.10:FF:000021">
    <property type="entry name" value="Serine/threonine protein kinase"/>
    <property type="match status" value="1"/>
</dbReference>
<feature type="domain" description="PASTA" evidence="12">
    <location>
        <begin position="557"/>
        <end position="619"/>
    </location>
</feature>
<dbReference type="AlphaFoldDB" id="A0A9W6SN89"/>
<sequence>MDTTVTDPLIGASLEGRYRVTERIATGGMATVYRAVDERLDRVVAVKIIRRAEAGDAGFTARFEREAKIIARLSHPNVVGVYDTGSHDGLPYLVMEYVNGKTLRDVLNEHSRLPVRHSLRIAARILDALSAAHRVGLVHRDVKPENVLLAESGAVKVADFGLARIVQGPDADDEHGGQLLATVAYVPPELVAEGVADARSDVYSAGILLFELLTGVVPYDGDDPAEVAGRHVSEDVPPPSEFAEDIPPELDALVVAATRRDRAARPADATEFAARLALVPEPAAAPAARRPERTTTVLPTEPVVRGRSTPAVPPPPPEESGPRFPKLTRRTLLAVGAVAVIMLLVGALGWWFSAGRYERTPSLLDLVATDAESLAAEKGFTVSWAPGGYSENVPKGFVLAQDPAPGEKILDGEPISVTLSLGPERYTITQDIVGMDGAAAKAKLESMNLVVTLQQQFSDTVPAGKVISVTPAPGTEVKRDTPVVLAVSEGPAPVKVPPVVGMQLELAKSTLEGLGLVPVVVEQYHDQVPAGEVFAQDPPVDTGVGAGSAVTITVSKGAEPIMLPNVVGKSFDEARGELQRLGFKVERFDLPLGNDEVWDMSPDGDTMQPKGSSVTLYTY</sequence>
<dbReference type="Gene3D" id="3.30.200.20">
    <property type="entry name" value="Phosphorylase Kinase, domain 1"/>
    <property type="match status" value="1"/>
</dbReference>
<proteinExistence type="predicted"/>
<dbReference type="GO" id="GO:0004674">
    <property type="term" value="F:protein serine/threonine kinase activity"/>
    <property type="evidence" value="ECO:0007669"/>
    <property type="project" value="UniProtKB-KW"/>
</dbReference>
<name>A0A9W6SN89_9ACTN</name>
<dbReference type="SUPFAM" id="SSF56112">
    <property type="entry name" value="Protein kinase-like (PK-like)"/>
    <property type="match status" value="1"/>
</dbReference>
<feature type="domain" description="Protein kinase" evidence="11">
    <location>
        <begin position="18"/>
        <end position="278"/>
    </location>
</feature>
<dbReference type="SMART" id="SM00740">
    <property type="entry name" value="PASTA"/>
    <property type="match status" value="4"/>
</dbReference>
<feature type="domain" description="PASTA" evidence="12">
    <location>
        <begin position="422"/>
        <end position="489"/>
    </location>
</feature>
<dbReference type="SMART" id="SM00220">
    <property type="entry name" value="S_TKc"/>
    <property type="match status" value="1"/>
</dbReference>
<accession>A0A9W6SN89</accession>
<dbReference type="InterPro" id="IPR005543">
    <property type="entry name" value="PASTA_dom"/>
</dbReference>
<evidence type="ECO:0000256" key="1">
    <source>
        <dbReference type="ARBA" id="ARBA00012513"/>
    </source>
</evidence>
<feature type="domain" description="PASTA" evidence="12">
    <location>
        <begin position="359"/>
        <end position="421"/>
    </location>
</feature>
<evidence type="ECO:0000256" key="2">
    <source>
        <dbReference type="ARBA" id="ARBA00022527"/>
    </source>
</evidence>
<evidence type="ECO:0000256" key="7">
    <source>
        <dbReference type="ARBA" id="ARBA00047899"/>
    </source>
</evidence>
<dbReference type="Pfam" id="PF00069">
    <property type="entry name" value="Pkinase"/>
    <property type="match status" value="1"/>
</dbReference>
<evidence type="ECO:0000256" key="8">
    <source>
        <dbReference type="ARBA" id="ARBA00048679"/>
    </source>
</evidence>
<feature type="domain" description="PASTA" evidence="12">
    <location>
        <begin position="490"/>
        <end position="556"/>
    </location>
</feature>
<dbReference type="GO" id="GO:0005524">
    <property type="term" value="F:ATP binding"/>
    <property type="evidence" value="ECO:0007669"/>
    <property type="project" value="UniProtKB-KW"/>
</dbReference>
<dbReference type="Gene3D" id="3.30.10.20">
    <property type="match status" value="4"/>
</dbReference>
<dbReference type="InterPro" id="IPR000719">
    <property type="entry name" value="Prot_kinase_dom"/>
</dbReference>
<evidence type="ECO:0000259" key="11">
    <source>
        <dbReference type="PROSITE" id="PS50011"/>
    </source>
</evidence>
<dbReference type="InterPro" id="IPR008271">
    <property type="entry name" value="Ser/Thr_kinase_AS"/>
</dbReference>
<evidence type="ECO:0000256" key="5">
    <source>
        <dbReference type="ARBA" id="ARBA00022777"/>
    </source>
</evidence>
<keyword evidence="2 13" id="KW-0723">Serine/threonine-protein kinase</keyword>
<comment type="caution">
    <text evidence="13">The sequence shown here is derived from an EMBL/GenBank/DDBJ whole genome shotgun (WGS) entry which is preliminary data.</text>
</comment>
<dbReference type="Gene3D" id="1.10.510.10">
    <property type="entry name" value="Transferase(Phosphotransferase) domain 1"/>
    <property type="match status" value="1"/>
</dbReference>
<reference evidence="13" key="1">
    <citation type="submission" date="2023-03" db="EMBL/GenBank/DDBJ databases">
        <title>Actinorhabdospora filicis NBRC 111898.</title>
        <authorList>
            <person name="Ichikawa N."/>
            <person name="Sato H."/>
            <person name="Tonouchi N."/>
        </authorList>
    </citation>
    <scope>NUCLEOTIDE SEQUENCE</scope>
    <source>
        <strain evidence="13">NBRC 111898</strain>
    </source>
</reference>
<keyword evidence="5 13" id="KW-0418">Kinase</keyword>
<dbReference type="PROSITE" id="PS51178">
    <property type="entry name" value="PASTA"/>
    <property type="match status" value="4"/>
</dbReference>
<dbReference type="FunFam" id="3.30.200.20:FF:000035">
    <property type="entry name" value="Serine/threonine protein kinase Stk1"/>
    <property type="match status" value="1"/>
</dbReference>
<keyword evidence="10" id="KW-0472">Membrane</keyword>